<evidence type="ECO:0000256" key="8">
    <source>
        <dbReference type="ARBA" id="ARBA00023159"/>
    </source>
</evidence>
<dbReference type="InterPro" id="IPR052440">
    <property type="entry name" value="Trans_Reg/Chrom_Remod"/>
</dbReference>
<evidence type="ECO:0000256" key="10">
    <source>
        <dbReference type="SAM" id="MobiDB-lite"/>
    </source>
</evidence>
<feature type="region of interest" description="Disordered" evidence="10">
    <location>
        <begin position="193"/>
        <end position="271"/>
    </location>
</feature>
<feature type="compositionally biased region" description="Polar residues" evidence="10">
    <location>
        <begin position="330"/>
        <end position="345"/>
    </location>
</feature>
<feature type="compositionally biased region" description="Basic and acidic residues" evidence="10">
    <location>
        <begin position="229"/>
        <end position="245"/>
    </location>
</feature>
<dbReference type="InterPro" id="IPR001965">
    <property type="entry name" value="Znf_PHD"/>
</dbReference>
<dbReference type="FunFam" id="3.30.40.10:FF:000116">
    <property type="entry name" value="Transcription factor 20 (AR1)"/>
    <property type="match status" value="1"/>
</dbReference>
<feature type="region of interest" description="Disordered" evidence="10">
    <location>
        <begin position="16"/>
        <end position="36"/>
    </location>
</feature>
<feature type="region of interest" description="Disordered" evidence="10">
    <location>
        <begin position="448"/>
        <end position="632"/>
    </location>
</feature>
<evidence type="ECO:0000313" key="12">
    <source>
        <dbReference type="EMBL" id="SBQ90909.1"/>
    </source>
</evidence>
<keyword evidence="5" id="KW-0863">Zinc-finger</keyword>
<feature type="compositionally biased region" description="Polar residues" evidence="10">
    <location>
        <begin position="360"/>
        <end position="383"/>
    </location>
</feature>
<dbReference type="Gene3D" id="3.30.40.10">
    <property type="entry name" value="Zinc/RING finger domain, C3HC4 (zinc finger)"/>
    <property type="match status" value="1"/>
</dbReference>
<dbReference type="PROSITE" id="PS51805">
    <property type="entry name" value="EPHD"/>
    <property type="match status" value="1"/>
</dbReference>
<dbReference type="GO" id="GO:0005634">
    <property type="term" value="C:nucleus"/>
    <property type="evidence" value="ECO:0007669"/>
    <property type="project" value="UniProtKB-SubCell"/>
</dbReference>
<keyword evidence="9" id="KW-0539">Nucleus</keyword>
<dbReference type="AlphaFoldDB" id="A0A1A8HZQ8"/>
<feature type="compositionally biased region" description="Basic residues" evidence="10">
    <location>
        <begin position="605"/>
        <end position="621"/>
    </location>
</feature>
<protein>
    <recommendedName>
        <fullName evidence="11">PHD-type domain-containing protein</fullName>
    </recommendedName>
</protein>
<dbReference type="GO" id="GO:0008270">
    <property type="term" value="F:zinc ion binding"/>
    <property type="evidence" value="ECO:0007669"/>
    <property type="project" value="UniProtKB-KW"/>
</dbReference>
<dbReference type="SMART" id="SM00249">
    <property type="entry name" value="PHD"/>
    <property type="match status" value="1"/>
</dbReference>
<comment type="subcellular location">
    <subcellularLocation>
        <location evidence="1">Nucleus</location>
    </subcellularLocation>
</comment>
<accession>A0A1A8HZQ8</accession>
<dbReference type="GO" id="GO:0006357">
    <property type="term" value="P:regulation of transcription by RNA polymerase II"/>
    <property type="evidence" value="ECO:0007669"/>
    <property type="project" value="TreeGrafter"/>
</dbReference>
<evidence type="ECO:0000256" key="7">
    <source>
        <dbReference type="ARBA" id="ARBA00022843"/>
    </source>
</evidence>
<dbReference type="InterPro" id="IPR013083">
    <property type="entry name" value="Znf_RING/FYVE/PHD"/>
</dbReference>
<feature type="domain" description="PHD-type" evidence="11">
    <location>
        <begin position="812"/>
        <end position="918"/>
    </location>
</feature>
<keyword evidence="4" id="KW-0479">Metal-binding</keyword>
<feature type="compositionally biased region" description="Polar residues" evidence="10">
    <location>
        <begin position="448"/>
        <end position="474"/>
    </location>
</feature>
<name>A0A1A8HZQ8_NOTKU</name>
<evidence type="ECO:0000256" key="1">
    <source>
        <dbReference type="ARBA" id="ARBA00004123"/>
    </source>
</evidence>
<evidence type="ECO:0000259" key="11">
    <source>
        <dbReference type="PROSITE" id="PS51805"/>
    </source>
</evidence>
<evidence type="ECO:0000256" key="6">
    <source>
        <dbReference type="ARBA" id="ARBA00022833"/>
    </source>
</evidence>
<evidence type="ECO:0000256" key="9">
    <source>
        <dbReference type="ARBA" id="ARBA00023242"/>
    </source>
</evidence>
<reference evidence="12" key="1">
    <citation type="submission" date="2016-05" db="EMBL/GenBank/DDBJ databases">
        <authorList>
            <person name="Lavstsen T."/>
            <person name="Jespersen J.S."/>
        </authorList>
    </citation>
    <scope>NUCLEOTIDE SEQUENCE</scope>
    <source>
        <tissue evidence="12">Brain</tissue>
    </source>
</reference>
<evidence type="ECO:0000256" key="3">
    <source>
        <dbReference type="ARBA" id="ARBA00022553"/>
    </source>
</evidence>
<feature type="compositionally biased region" description="Polar residues" evidence="10">
    <location>
        <begin position="589"/>
        <end position="601"/>
    </location>
</feature>
<dbReference type="PANTHER" id="PTHR14955:SF8">
    <property type="entry name" value="SI:CH211-165G14.1-RELATED"/>
    <property type="match status" value="1"/>
</dbReference>
<evidence type="ECO:0000256" key="5">
    <source>
        <dbReference type="ARBA" id="ARBA00022771"/>
    </source>
</evidence>
<keyword evidence="3" id="KW-0597">Phosphoprotein</keyword>
<keyword evidence="6" id="KW-0862">Zinc</keyword>
<reference evidence="12" key="2">
    <citation type="submission" date="2016-06" db="EMBL/GenBank/DDBJ databases">
        <title>The genome of a short-lived fish provides insights into sex chromosome evolution and the genetic control of aging.</title>
        <authorList>
            <person name="Reichwald K."/>
            <person name="Felder M."/>
            <person name="Petzold A."/>
            <person name="Koch P."/>
            <person name="Groth M."/>
            <person name="Platzer M."/>
        </authorList>
    </citation>
    <scope>NUCLEOTIDE SEQUENCE</scope>
    <source>
        <tissue evidence="12">Brain</tissue>
    </source>
</reference>
<keyword evidence="8" id="KW-0010">Activator</keyword>
<organism evidence="12">
    <name type="scientific">Nothobranchius kuhntae</name>
    <name type="common">Beira killifish</name>
    <dbReference type="NCBI Taxonomy" id="321403"/>
    <lineage>
        <taxon>Eukaryota</taxon>
        <taxon>Metazoa</taxon>
        <taxon>Chordata</taxon>
        <taxon>Craniata</taxon>
        <taxon>Vertebrata</taxon>
        <taxon>Euteleostomi</taxon>
        <taxon>Actinopterygii</taxon>
        <taxon>Neopterygii</taxon>
        <taxon>Teleostei</taxon>
        <taxon>Neoteleostei</taxon>
        <taxon>Acanthomorphata</taxon>
        <taxon>Ovalentaria</taxon>
        <taxon>Atherinomorphae</taxon>
        <taxon>Cyprinodontiformes</taxon>
        <taxon>Nothobranchiidae</taxon>
        <taxon>Nothobranchius</taxon>
    </lineage>
</organism>
<keyword evidence="2" id="KW-1017">Isopeptide bond</keyword>
<dbReference type="InterPro" id="IPR034732">
    <property type="entry name" value="EPHD"/>
</dbReference>
<feature type="region of interest" description="Disordered" evidence="10">
    <location>
        <begin position="799"/>
        <end position="820"/>
    </location>
</feature>
<evidence type="ECO:0000256" key="2">
    <source>
        <dbReference type="ARBA" id="ARBA00022499"/>
    </source>
</evidence>
<dbReference type="Pfam" id="PF13771">
    <property type="entry name" value="zf-HC5HC2H"/>
    <property type="match status" value="1"/>
</dbReference>
<sequence>MRFGERLNHNWGVKKQLSRPDVMEQPPGNVDDLQPQDVATSSVPVVIDLSRREEECVLPSAPDNALQIIQSPGWLTSSGVTSPGLHFSETGSLGAMVQPGAQIQPDNALSHQTVALSHMSWPHVLSTGDSRSQQLLCCSRSPIGTFSLHPHNDSHDCLEETSYALDQHYMEQAEEPMNLATPTEKFRSFSLAQEEPENNAGGSLVQEPDQLNGDANRGAGSSDEFSGEPLHHEEEHGLPTEKRNGLENGDSWSGAAAQRDSSRETSLVRSSDVLSKNQDVVVVSDRTCTTALCLLSEEYPSPLEDPVSPSATPLDDVEDVFLLPQTPCSTSSYPEKTFSSETVPGSGNILGSRRLDLSNKSRQQTQHQTYSLEPLSYSTDDTLMSDVSENEPNGVAPKMNGSANALERTLTERKLPVRSGRGTRLEAIVMNINSSRYKVSGRIRANKRTNVSRSETQVSTINSLKRSEPLSVQQRRGKAKTTNRTLGKARKDKNSNKADGCKAPTTVSKLKNKSPSSKLPKRPKKSKREVVNSPQTSTIKSKRKLPSLSNPHFAVTKNSTKNPDPPPQPEPSVENGVSRFPPPPPQTKLPKNSPNKSQSKPPGTKTKKAQASKRRRKKRKISPPSSMFSPKEPEIRLKYVNYKEKRHLKPDGFSPFIRVQHQQSSPSLCTVINHAEVVKVQHKNGQLQHTSTFISATVPSTSCLQLGWLSMHSRHQRALVCCLCGRSANAMDLGDLHGPYYPEGYRLSPKATAATSGIKEGEGDYSDSDSSSSSVRVRPWTLIKGALLKQRGLLGSHKWAGNRAGSPAAKRTRSDTGPVEVEDWYSPPVLPLEPCEYWLHEDCGIWATGVFLVKGKVYGLEEAVKTAQEITCSACHEPGASLGCFFKGCANKYHYRCALESDCVLVEENFSMKCKKHKNKTLQTPPGS</sequence>
<dbReference type="EMBL" id="HAED01004879">
    <property type="protein sequence ID" value="SBQ90909.1"/>
    <property type="molecule type" value="Transcribed_RNA"/>
</dbReference>
<feature type="region of interest" description="Disordered" evidence="10">
    <location>
        <begin position="330"/>
        <end position="383"/>
    </location>
</feature>
<keyword evidence="7" id="KW-0832">Ubl conjugation</keyword>
<proteinExistence type="predicted"/>
<dbReference type="PANTHER" id="PTHR14955">
    <property type="entry name" value="RETINOIC ACID INDUCED 1/TRANSCRIPTION FACTOR 20"/>
    <property type="match status" value="1"/>
</dbReference>
<feature type="compositionally biased region" description="Basic residues" evidence="10">
    <location>
        <begin position="475"/>
        <end position="491"/>
    </location>
</feature>
<evidence type="ECO:0000256" key="4">
    <source>
        <dbReference type="ARBA" id="ARBA00022723"/>
    </source>
</evidence>
<gene>
    <name evidence="12" type="primary">Nfu_g_1_007758</name>
</gene>